<sequence>MSTYSRARCLDCPFWHKLAAVLFMVAVLTPAPAVSATPIKGRNHVCPTAFWNFGDSLTDTGGTLDVFALSLDPERSPYGESFFKRPAKRFCNGRVVPDYFSLAFKYPLLQPYFQAGAFDYNYGANFASGGTTASNDTSRNPIYLLNQVAEFVRFKQSATSQKNQFACHPFKQFLPRDDSYGEGLYTFEIGGNDVLNAILLKNQTAAQVVTQVIPDAMMNILATIKILTSNGAKKFLFFNTPNAGCSTIAMTVLASIPGLQKDDMGCIVFINELDQAYNKALNDTIASARLLYPGRTFSIFNYYAANLEILTNPSLYGFNPALTKRACCGAPGFGTLNFNPLVTCGNPGSNKCANPEEYSIVVRDSVHVLPWDIVGASTFVVAMRLSKALPLWLTDWLLVFGTWLTLGNLARYGLKRPIEGNPQLKQKTGMTHVLDVGTVNQIKNGHIKVVPKVVALMTSGVRFKNGEFESYDAIIFATGYRSNVPMWLKVASWSIREDFVKTVSNCCNVFHYTDISLNHHDYFPSASMRDGWRGERVLYAIGFTKKGLVGTFTDATNIAEDIGRAYDHDMLQTAI</sequence>
<dbReference type="Gene3D" id="3.50.50.60">
    <property type="entry name" value="FAD/NAD(P)-binding domain"/>
    <property type="match status" value="1"/>
</dbReference>
<dbReference type="GO" id="GO:0050660">
    <property type="term" value="F:flavin adenine dinucleotide binding"/>
    <property type="evidence" value="ECO:0007669"/>
    <property type="project" value="InterPro"/>
</dbReference>
<dbReference type="GO" id="GO:0050661">
    <property type="term" value="F:NADP binding"/>
    <property type="evidence" value="ECO:0007669"/>
    <property type="project" value="InterPro"/>
</dbReference>
<dbReference type="AlphaFoldDB" id="A0AAF6BL34"/>
<evidence type="ECO:0000313" key="7">
    <source>
        <dbReference type="EMBL" id="BBN12718.1"/>
    </source>
</evidence>
<dbReference type="GO" id="GO:0016788">
    <property type="term" value="F:hydrolase activity, acting on ester bonds"/>
    <property type="evidence" value="ECO:0007669"/>
    <property type="project" value="InterPro"/>
</dbReference>
<dbReference type="Pfam" id="PF00657">
    <property type="entry name" value="Lipase_GDSL"/>
    <property type="match status" value="1"/>
</dbReference>
<dbReference type="Gene3D" id="3.40.50.1110">
    <property type="entry name" value="SGNH hydrolase"/>
    <property type="match status" value="1"/>
</dbReference>
<evidence type="ECO:0000313" key="8">
    <source>
        <dbReference type="Proteomes" id="UP001162541"/>
    </source>
</evidence>
<comment type="similarity">
    <text evidence="1">Belongs to the 'GDSL' lipolytic enzyme family.</text>
</comment>
<evidence type="ECO:0000256" key="4">
    <source>
        <dbReference type="ARBA" id="ARBA00023002"/>
    </source>
</evidence>
<keyword evidence="3 5" id="KW-0274">FAD</keyword>
<evidence type="ECO:0000256" key="5">
    <source>
        <dbReference type="RuleBase" id="RU361177"/>
    </source>
</evidence>
<dbReference type="InterPro" id="IPR036188">
    <property type="entry name" value="FAD/NAD-bd_sf"/>
</dbReference>
<gene>
    <name evidence="7" type="ORF">Mp_5g22350</name>
</gene>
<reference evidence="8" key="1">
    <citation type="journal article" date="2020" name="Curr. Biol.">
        <title>Chromatin organization in early land plants reveals an ancestral association between H3K27me3, transposons, and constitutive heterochromatin.</title>
        <authorList>
            <person name="Montgomery S.A."/>
            <person name="Tanizawa Y."/>
            <person name="Galik B."/>
            <person name="Wang N."/>
            <person name="Ito T."/>
            <person name="Mochizuki T."/>
            <person name="Akimcheva S."/>
            <person name="Bowman J.L."/>
            <person name="Cognat V."/>
            <person name="Marechal-Drouard L."/>
            <person name="Ekker H."/>
            <person name="Hong S.F."/>
            <person name="Kohchi T."/>
            <person name="Lin S.S."/>
            <person name="Liu L.D."/>
            <person name="Nakamura Y."/>
            <person name="Valeeva L.R."/>
            <person name="Shakirov E.V."/>
            <person name="Shippen D.E."/>
            <person name="Wei W.L."/>
            <person name="Yagura M."/>
            <person name="Yamaoka S."/>
            <person name="Yamato K.T."/>
            <person name="Liu C."/>
            <person name="Berger F."/>
        </authorList>
    </citation>
    <scope>NUCLEOTIDE SEQUENCE [LARGE SCALE GENOMIC DNA]</scope>
    <source>
        <strain evidence="8">Tak-1</strain>
    </source>
</reference>
<dbReference type="InterPro" id="IPR020946">
    <property type="entry name" value="Flavin_mOase-like"/>
</dbReference>
<evidence type="ECO:0000256" key="2">
    <source>
        <dbReference type="ARBA" id="ARBA00022630"/>
    </source>
</evidence>
<keyword evidence="2 5" id="KW-0285">Flavoprotein</keyword>
<dbReference type="PANTHER" id="PTHR22835">
    <property type="entry name" value="ZINC FINGER FYVE DOMAIN CONTAINING PROTEIN"/>
    <property type="match status" value="1"/>
</dbReference>
<dbReference type="GO" id="GO:0004499">
    <property type="term" value="F:N,N-dimethylaniline monooxygenase activity"/>
    <property type="evidence" value="ECO:0007669"/>
    <property type="project" value="InterPro"/>
</dbReference>
<feature type="chain" id="PRO_5042069367" description="Flavin-containing monooxygenase" evidence="6">
    <location>
        <begin position="37"/>
        <end position="575"/>
    </location>
</feature>
<dbReference type="InterPro" id="IPR036514">
    <property type="entry name" value="SGNH_hydro_sf"/>
</dbReference>
<feature type="signal peptide" evidence="6">
    <location>
        <begin position="1"/>
        <end position="36"/>
    </location>
</feature>
<accession>A0AAF6BL34</accession>
<dbReference type="EMBL" id="AP019870">
    <property type="protein sequence ID" value="BBN12718.1"/>
    <property type="molecule type" value="Genomic_DNA"/>
</dbReference>
<evidence type="ECO:0000256" key="1">
    <source>
        <dbReference type="ARBA" id="ARBA00008668"/>
    </source>
</evidence>
<dbReference type="InterPro" id="IPR001087">
    <property type="entry name" value="GDSL"/>
</dbReference>
<comment type="similarity">
    <text evidence="5">Belongs to the FMO family.</text>
</comment>
<name>A0AAF6BL34_MARPO</name>
<keyword evidence="4 5" id="KW-0560">Oxidoreductase</keyword>
<protein>
    <recommendedName>
        <fullName evidence="5">Flavin-containing monooxygenase</fullName>
        <ecNumber evidence="5">1.-.-.-</ecNumber>
    </recommendedName>
</protein>
<dbReference type="Proteomes" id="UP001162541">
    <property type="component" value="Chromosome 5"/>
</dbReference>
<evidence type="ECO:0000256" key="6">
    <source>
        <dbReference type="SAM" id="SignalP"/>
    </source>
</evidence>
<keyword evidence="5" id="KW-0503">Monooxygenase</keyword>
<dbReference type="EC" id="1.-.-.-" evidence="5"/>
<evidence type="ECO:0000256" key="3">
    <source>
        <dbReference type="ARBA" id="ARBA00022827"/>
    </source>
</evidence>
<organism evidence="7 8">
    <name type="scientific">Marchantia polymorpha subsp. ruderalis</name>
    <dbReference type="NCBI Taxonomy" id="1480154"/>
    <lineage>
        <taxon>Eukaryota</taxon>
        <taxon>Viridiplantae</taxon>
        <taxon>Streptophyta</taxon>
        <taxon>Embryophyta</taxon>
        <taxon>Marchantiophyta</taxon>
        <taxon>Marchantiopsida</taxon>
        <taxon>Marchantiidae</taxon>
        <taxon>Marchantiales</taxon>
        <taxon>Marchantiaceae</taxon>
        <taxon>Marchantia</taxon>
    </lineage>
</organism>
<keyword evidence="6" id="KW-0732">Signal</keyword>
<proteinExistence type="inferred from homology"/>
<comment type="cofactor">
    <cofactor evidence="5">
        <name>FAD</name>
        <dbReference type="ChEBI" id="CHEBI:57692"/>
    </cofactor>
</comment>
<dbReference type="PANTHER" id="PTHR22835:SF659">
    <property type="entry name" value="GDSL LIPASE_ACYLHYDROLASE, PUTATIVE (AFU_ORTHOLOGUE AFUA_2G00510)-RELATED"/>
    <property type="match status" value="1"/>
</dbReference>
<dbReference type="SUPFAM" id="SSF51905">
    <property type="entry name" value="FAD/NAD(P)-binding domain"/>
    <property type="match status" value="1"/>
</dbReference>
<dbReference type="Pfam" id="PF00743">
    <property type="entry name" value="FMO-like"/>
    <property type="match status" value="1"/>
</dbReference>